<sequence>MHKSWFSYPITKPYPFRWFTPVAIIGGLVLAVLVTLANLSANAFYLKSIYEPNPNKTEDSLNGRKPPFNWQTDVQAECQPRLLSVGDSFFTSNQGFRYTVESIEDSAKRSQPAVRYKNNVLRGCVPTSIDIRLGKVDTAAPSWWISWIDSTVEATASCGIVTDDGLVTITLAVAEVSRYDQKYVYVVNDDYETHASFWWGTRLLNAYWNGVMSAASRMTRPSRYVVRAGLTFTANPSEKDIRTDTFFNLYWWILHNDSIIINKGMNESIKDYNSEFYGSPTFTEGLHYAKILHSLLSLDLGNCQLPNLLLDDEGLRYAILAPDDFNRVRGGLLNGSAEQVVYGPDRYNQIPSPGSNNTDKNLTDLKESYDLFRPLTGPLGCSNATVVTQYLCSVPEQKAWGVLVFSILLADLVFLQAAWKILTWVSDGIVERQSPEAMSCQSHSIQNESYELVDSSKVPHGAAEPGSEEG</sequence>
<name>A0AAD9M6C9_9PEZI</name>
<evidence type="ECO:0000313" key="4">
    <source>
        <dbReference type="Proteomes" id="UP001232148"/>
    </source>
</evidence>
<dbReference type="EMBL" id="MU842821">
    <property type="protein sequence ID" value="KAK2033477.1"/>
    <property type="molecule type" value="Genomic_DNA"/>
</dbReference>
<comment type="caution">
    <text evidence="3">The sequence shown here is derived from an EMBL/GenBank/DDBJ whole genome shotgun (WGS) entry which is preliminary data.</text>
</comment>
<keyword evidence="2" id="KW-1133">Transmembrane helix</keyword>
<keyword evidence="2" id="KW-0812">Transmembrane</keyword>
<protein>
    <submittedName>
        <fullName evidence="3">Uncharacterized protein</fullName>
    </submittedName>
</protein>
<accession>A0AAD9M6C9</accession>
<keyword evidence="2" id="KW-0472">Membrane</keyword>
<organism evidence="3 4">
    <name type="scientific">Colletotrichum zoysiae</name>
    <dbReference type="NCBI Taxonomy" id="1216348"/>
    <lineage>
        <taxon>Eukaryota</taxon>
        <taxon>Fungi</taxon>
        <taxon>Dikarya</taxon>
        <taxon>Ascomycota</taxon>
        <taxon>Pezizomycotina</taxon>
        <taxon>Sordariomycetes</taxon>
        <taxon>Hypocreomycetidae</taxon>
        <taxon>Glomerellales</taxon>
        <taxon>Glomerellaceae</taxon>
        <taxon>Colletotrichum</taxon>
        <taxon>Colletotrichum graminicola species complex</taxon>
    </lineage>
</organism>
<gene>
    <name evidence="3" type="ORF">LX32DRAFT_689995</name>
</gene>
<feature type="transmembrane region" description="Helical" evidence="2">
    <location>
        <begin position="21"/>
        <end position="46"/>
    </location>
</feature>
<dbReference type="AlphaFoldDB" id="A0AAD9M6C9"/>
<feature type="region of interest" description="Disordered" evidence="1">
    <location>
        <begin position="451"/>
        <end position="470"/>
    </location>
</feature>
<proteinExistence type="predicted"/>
<keyword evidence="4" id="KW-1185">Reference proteome</keyword>
<reference evidence="3" key="1">
    <citation type="submission" date="2021-06" db="EMBL/GenBank/DDBJ databases">
        <title>Comparative genomics, transcriptomics and evolutionary studies reveal genomic signatures of adaptation to plant cell wall in hemibiotrophic fungi.</title>
        <authorList>
            <consortium name="DOE Joint Genome Institute"/>
            <person name="Baroncelli R."/>
            <person name="Diaz J.F."/>
            <person name="Benocci T."/>
            <person name="Peng M."/>
            <person name="Battaglia E."/>
            <person name="Haridas S."/>
            <person name="Andreopoulos W."/>
            <person name="Labutti K."/>
            <person name="Pangilinan J."/>
            <person name="Floch G.L."/>
            <person name="Makela M.R."/>
            <person name="Henrissat B."/>
            <person name="Grigoriev I.V."/>
            <person name="Crouch J.A."/>
            <person name="De Vries R.P."/>
            <person name="Sukno S.A."/>
            <person name="Thon M.R."/>
        </authorList>
    </citation>
    <scope>NUCLEOTIDE SEQUENCE</scope>
    <source>
        <strain evidence="3">MAFF235873</strain>
    </source>
</reference>
<dbReference type="Proteomes" id="UP001232148">
    <property type="component" value="Unassembled WGS sequence"/>
</dbReference>
<evidence type="ECO:0000313" key="3">
    <source>
        <dbReference type="EMBL" id="KAK2033477.1"/>
    </source>
</evidence>
<evidence type="ECO:0000256" key="2">
    <source>
        <dbReference type="SAM" id="Phobius"/>
    </source>
</evidence>
<evidence type="ECO:0000256" key="1">
    <source>
        <dbReference type="SAM" id="MobiDB-lite"/>
    </source>
</evidence>